<dbReference type="AlphaFoldDB" id="A0A8K0IQN7"/>
<sequence>MVFFNYLVLSSCHRYLVGPLHRSDRLPLNVPLPLTIICRPDHRLRRLRPITISSLLINSVHARSPLFSPPLSLAPHSLSTPSPIATIPPILLIPYLLRQRWRLAASYRPLSTTTARRSLFPSPRSAAFIPRRVHRPPDYHHHRRLQQKEYRALLTGLLLSPSPPSIAANICPSLLPVVVGIALVVLGIDLCPIFPKELRSGGRLGPTKDF</sequence>
<name>A0A8K0IQN7_COCNU</name>
<reference evidence="1" key="2">
    <citation type="submission" date="2019-07" db="EMBL/GenBank/DDBJ databases">
        <authorList>
            <person name="Yang Y."/>
            <person name="Bocs S."/>
            <person name="Baudouin L."/>
        </authorList>
    </citation>
    <scope>NUCLEOTIDE SEQUENCE</scope>
    <source>
        <tissue evidence="1">Spear leaf of Hainan Tall coconut</tissue>
    </source>
</reference>
<reference evidence="1" key="1">
    <citation type="journal article" date="2017" name="Gigascience">
        <title>The genome draft of coconut (Cocos nucifera).</title>
        <authorList>
            <person name="Xiao Y."/>
            <person name="Xu P."/>
            <person name="Fan H."/>
            <person name="Baudouin L."/>
            <person name="Xia W."/>
            <person name="Bocs S."/>
            <person name="Xu J."/>
            <person name="Li Q."/>
            <person name="Guo A."/>
            <person name="Zhou L."/>
            <person name="Li J."/>
            <person name="Wu Y."/>
            <person name="Ma Z."/>
            <person name="Armero A."/>
            <person name="Issali A.E."/>
            <person name="Liu N."/>
            <person name="Peng M."/>
            <person name="Yang Y."/>
        </authorList>
    </citation>
    <scope>NUCLEOTIDE SEQUENCE</scope>
    <source>
        <tissue evidence="1">Spear leaf of Hainan Tall coconut</tissue>
    </source>
</reference>
<gene>
    <name evidence="1" type="ORF">COCNU_12G002350</name>
</gene>
<evidence type="ECO:0000313" key="2">
    <source>
        <dbReference type="Proteomes" id="UP000797356"/>
    </source>
</evidence>
<dbReference type="Proteomes" id="UP000797356">
    <property type="component" value="Chromosome 12"/>
</dbReference>
<protein>
    <submittedName>
        <fullName evidence="1">Uncharacterized protein</fullName>
    </submittedName>
</protein>
<comment type="caution">
    <text evidence="1">The sequence shown here is derived from an EMBL/GenBank/DDBJ whole genome shotgun (WGS) entry which is preliminary data.</text>
</comment>
<dbReference type="EMBL" id="CM017883">
    <property type="protein sequence ID" value="KAG1365235.1"/>
    <property type="molecule type" value="Genomic_DNA"/>
</dbReference>
<organism evidence="1 2">
    <name type="scientific">Cocos nucifera</name>
    <name type="common">Coconut palm</name>
    <dbReference type="NCBI Taxonomy" id="13894"/>
    <lineage>
        <taxon>Eukaryota</taxon>
        <taxon>Viridiplantae</taxon>
        <taxon>Streptophyta</taxon>
        <taxon>Embryophyta</taxon>
        <taxon>Tracheophyta</taxon>
        <taxon>Spermatophyta</taxon>
        <taxon>Magnoliopsida</taxon>
        <taxon>Liliopsida</taxon>
        <taxon>Arecaceae</taxon>
        <taxon>Arecoideae</taxon>
        <taxon>Cocoseae</taxon>
        <taxon>Attaleinae</taxon>
        <taxon>Cocos</taxon>
    </lineage>
</organism>
<keyword evidence="2" id="KW-1185">Reference proteome</keyword>
<proteinExistence type="predicted"/>
<accession>A0A8K0IQN7</accession>
<evidence type="ECO:0000313" key="1">
    <source>
        <dbReference type="EMBL" id="KAG1365235.1"/>
    </source>
</evidence>